<proteinExistence type="predicted"/>
<gene>
    <name evidence="1" type="ORF">LTS18_002696</name>
</gene>
<dbReference type="EMBL" id="JAWDJW010006340">
    <property type="protein sequence ID" value="KAK3065293.1"/>
    <property type="molecule type" value="Genomic_DNA"/>
</dbReference>
<name>A0ACC3DD45_9PEZI</name>
<comment type="caution">
    <text evidence="1">The sequence shown here is derived from an EMBL/GenBank/DDBJ whole genome shotgun (WGS) entry which is preliminary data.</text>
</comment>
<dbReference type="Proteomes" id="UP001186974">
    <property type="component" value="Unassembled WGS sequence"/>
</dbReference>
<evidence type="ECO:0000313" key="2">
    <source>
        <dbReference type="Proteomes" id="UP001186974"/>
    </source>
</evidence>
<protein>
    <submittedName>
        <fullName evidence="1">Uncharacterized protein</fullName>
    </submittedName>
</protein>
<evidence type="ECO:0000313" key="1">
    <source>
        <dbReference type="EMBL" id="KAK3065293.1"/>
    </source>
</evidence>
<reference evidence="1" key="1">
    <citation type="submission" date="2024-09" db="EMBL/GenBank/DDBJ databases">
        <title>Black Yeasts Isolated from many extreme environments.</title>
        <authorList>
            <person name="Coleine C."/>
            <person name="Stajich J.E."/>
            <person name="Selbmann L."/>
        </authorList>
    </citation>
    <scope>NUCLEOTIDE SEQUENCE</scope>
    <source>
        <strain evidence="1">CCFEE 5737</strain>
    </source>
</reference>
<accession>A0ACC3DD45</accession>
<organism evidence="1 2">
    <name type="scientific">Coniosporium uncinatum</name>
    <dbReference type="NCBI Taxonomy" id="93489"/>
    <lineage>
        <taxon>Eukaryota</taxon>
        <taxon>Fungi</taxon>
        <taxon>Dikarya</taxon>
        <taxon>Ascomycota</taxon>
        <taxon>Pezizomycotina</taxon>
        <taxon>Dothideomycetes</taxon>
        <taxon>Dothideomycetes incertae sedis</taxon>
        <taxon>Coniosporium</taxon>
    </lineage>
</organism>
<sequence length="442" mass="48942">MATEGEPQHVAAQRMYDARAHNYEDSHHPSFARRIVEMIKPQPGEAVLDLACGTGLVTFAAAEAVGDRGRVTGIDVSDGMLKIASNRKSKESEQYQNVSFLKHSITDLESLPELKDRKFDIIACASALVLLEDPLAAVKQWVKFLKPGGRLITDVPHPQNQPGGNAWEITGHWLDVSVPMHRMWVENEESLPDLLKRAGLEAEDSTLVEHTEAGVTEHDIDEGEELFEKGWTQELTKAIREQAPKEHAKEIWWQEWENMAVGGKVKEVDGVYVVIAQKPGKDASVSMSALSIDDAGDSVVKGGCRCGSIRYEARGAPSGIAYCHCQTCRKLSGAAFMMFADFPIEAVKITSGKPTSLRLSKFAERTYCDRCGSPISMAYGEEPTEFAVTMGSLDDGSLTPETWSEVRRSHIFIREKAPWYEIPDDGLPRSETMKGFEERSKT</sequence>
<keyword evidence="2" id="KW-1185">Reference proteome</keyword>